<protein>
    <submittedName>
        <fullName evidence="1">Uncharacterized protein</fullName>
    </submittedName>
</protein>
<reference evidence="1 2" key="1">
    <citation type="submission" date="2016-03" db="EMBL/GenBank/DDBJ databases">
        <title>EvidentialGene: Evidence-directed Construction of Genes on Genomes.</title>
        <authorList>
            <person name="Gilbert D.G."/>
            <person name="Choi J.-H."/>
            <person name="Mockaitis K."/>
            <person name="Colbourne J."/>
            <person name="Pfrender M."/>
        </authorList>
    </citation>
    <scope>NUCLEOTIDE SEQUENCE [LARGE SCALE GENOMIC DNA]</scope>
    <source>
        <strain evidence="1 2">Xinb3</strain>
        <tissue evidence="1">Complete organism</tissue>
    </source>
</reference>
<evidence type="ECO:0000313" key="1">
    <source>
        <dbReference type="EMBL" id="KZS17745.1"/>
    </source>
</evidence>
<name>A0A165AJ78_9CRUS</name>
<sequence>VNTRGPHSVQEVPDRVRPGRQFAIISRKPFAHAAKLTPYTCPMKRAVIIPPSSRLPTLVKIGQNRHLLKFSKNHTA</sequence>
<dbReference type="Proteomes" id="UP000076858">
    <property type="component" value="Unassembled WGS sequence"/>
</dbReference>
<accession>A0A165AJ78</accession>
<dbReference type="EMBL" id="LRGB01000587">
    <property type="protein sequence ID" value="KZS17745.1"/>
    <property type="molecule type" value="Genomic_DNA"/>
</dbReference>
<keyword evidence="2" id="KW-1185">Reference proteome</keyword>
<gene>
    <name evidence="1" type="ORF">APZ42_016220</name>
</gene>
<evidence type="ECO:0000313" key="2">
    <source>
        <dbReference type="Proteomes" id="UP000076858"/>
    </source>
</evidence>
<comment type="caution">
    <text evidence="1">The sequence shown here is derived from an EMBL/GenBank/DDBJ whole genome shotgun (WGS) entry which is preliminary data.</text>
</comment>
<feature type="non-terminal residue" evidence="1">
    <location>
        <position position="1"/>
    </location>
</feature>
<dbReference type="AlphaFoldDB" id="A0A165AJ78"/>
<organism evidence="1 2">
    <name type="scientific">Daphnia magna</name>
    <dbReference type="NCBI Taxonomy" id="35525"/>
    <lineage>
        <taxon>Eukaryota</taxon>
        <taxon>Metazoa</taxon>
        <taxon>Ecdysozoa</taxon>
        <taxon>Arthropoda</taxon>
        <taxon>Crustacea</taxon>
        <taxon>Branchiopoda</taxon>
        <taxon>Diplostraca</taxon>
        <taxon>Cladocera</taxon>
        <taxon>Anomopoda</taxon>
        <taxon>Daphniidae</taxon>
        <taxon>Daphnia</taxon>
    </lineage>
</organism>
<proteinExistence type="predicted"/>